<dbReference type="EMBL" id="CAJGYM010000017">
    <property type="protein sequence ID" value="CAD6190755.1"/>
    <property type="molecule type" value="Genomic_DNA"/>
</dbReference>
<dbReference type="Proteomes" id="UP000835052">
    <property type="component" value="Unassembled WGS sequence"/>
</dbReference>
<keyword evidence="3" id="KW-1185">Reference proteome</keyword>
<name>A0A8S1H5Q5_9PELO</name>
<proteinExistence type="predicted"/>
<gene>
    <name evidence="2" type="ORF">CAUJ_LOCUS6674</name>
</gene>
<comment type="caution">
    <text evidence="2">The sequence shown here is derived from an EMBL/GenBank/DDBJ whole genome shotgun (WGS) entry which is preliminary data.</text>
</comment>
<feature type="region of interest" description="Disordered" evidence="1">
    <location>
        <begin position="98"/>
        <end position="136"/>
    </location>
</feature>
<evidence type="ECO:0000313" key="3">
    <source>
        <dbReference type="Proteomes" id="UP000835052"/>
    </source>
</evidence>
<dbReference type="AlphaFoldDB" id="A0A8S1H5Q5"/>
<reference evidence="2" key="1">
    <citation type="submission" date="2020-10" db="EMBL/GenBank/DDBJ databases">
        <authorList>
            <person name="Kikuchi T."/>
        </authorList>
    </citation>
    <scope>NUCLEOTIDE SEQUENCE</scope>
    <source>
        <strain evidence="2">NKZ352</strain>
    </source>
</reference>
<feature type="compositionally biased region" description="Polar residues" evidence="1">
    <location>
        <begin position="114"/>
        <end position="125"/>
    </location>
</feature>
<evidence type="ECO:0000256" key="1">
    <source>
        <dbReference type="SAM" id="MobiDB-lite"/>
    </source>
</evidence>
<organism evidence="2 3">
    <name type="scientific">Caenorhabditis auriculariae</name>
    <dbReference type="NCBI Taxonomy" id="2777116"/>
    <lineage>
        <taxon>Eukaryota</taxon>
        <taxon>Metazoa</taxon>
        <taxon>Ecdysozoa</taxon>
        <taxon>Nematoda</taxon>
        <taxon>Chromadorea</taxon>
        <taxon>Rhabditida</taxon>
        <taxon>Rhabditina</taxon>
        <taxon>Rhabditomorpha</taxon>
        <taxon>Rhabditoidea</taxon>
        <taxon>Rhabditidae</taxon>
        <taxon>Peloderinae</taxon>
        <taxon>Caenorhabditis</taxon>
    </lineage>
</organism>
<accession>A0A8S1H5Q5</accession>
<evidence type="ECO:0000313" key="2">
    <source>
        <dbReference type="EMBL" id="CAD6190755.1"/>
    </source>
</evidence>
<sequence length="277" mass="31383">MPGQTSTQTYRQRRNHFGFTMQTAVMCSLAPSLHSTKLNQNMRSSSSSSPYAFVPLRFNQAMWKRMTKPKNRIPDQLPEQVWPSRDIKNLFNKIKESIDTLPSKENQTKERNTRPTPRTSPIKQKNSNRDKSGQAARRALLSGRLHHQTGSLTFPLNFHSPFAHLVSEPPTGQTNFEAARGPVYAYVRMCVCATQKVDVGPVFLAAKGHLNDVPRTTYTHTHTHTSTPKVLLHVIDQPPLGVLLELLTLDFLNYPCIPHEERSFLRSPASLSSIWDD</sequence>
<protein>
    <submittedName>
        <fullName evidence="2">Uncharacterized protein</fullName>
    </submittedName>
</protein>